<dbReference type="AlphaFoldDB" id="A0A1W6LE76"/>
<dbReference type="InterPro" id="IPR029095">
    <property type="entry name" value="NarX-like_N"/>
</dbReference>
<dbReference type="Pfam" id="PF03861">
    <property type="entry name" value="ANTAR"/>
    <property type="match status" value="1"/>
</dbReference>
<dbReference type="STRING" id="946333.A4W93_22890"/>
<dbReference type="Pfam" id="PF13675">
    <property type="entry name" value="PilJ"/>
    <property type="match status" value="2"/>
</dbReference>
<proteinExistence type="predicted"/>
<comment type="subcellular location">
    <subcellularLocation>
        <location evidence="1">Membrane</location>
        <topology evidence="1">Multi-pass membrane protein</topology>
    </subcellularLocation>
</comment>
<keyword evidence="2" id="KW-0812">Transmembrane</keyword>
<reference evidence="5 6" key="1">
    <citation type="submission" date="2016-04" db="EMBL/GenBank/DDBJ databases">
        <title>Complete genome sequence of natural rubber-degrading, novel Gram-negative bacterium, Rhizobacter gummiphilus strain NS21.</title>
        <authorList>
            <person name="Tabata M."/>
            <person name="Kasai D."/>
            <person name="Fukuda M."/>
        </authorList>
    </citation>
    <scope>NUCLEOTIDE SEQUENCE [LARGE SCALE GENOMIC DNA]</scope>
    <source>
        <strain evidence="5 6">NS21</strain>
    </source>
</reference>
<accession>A0A1W6LE76</accession>
<keyword evidence="4" id="KW-0472">Membrane</keyword>
<dbReference type="EMBL" id="CP015118">
    <property type="protein sequence ID" value="ARN22526.1"/>
    <property type="molecule type" value="Genomic_DNA"/>
</dbReference>
<gene>
    <name evidence="5" type="ORF">A4W93_22890</name>
</gene>
<dbReference type="InterPro" id="IPR036388">
    <property type="entry name" value="WH-like_DNA-bd_sf"/>
</dbReference>
<evidence type="ECO:0000313" key="6">
    <source>
        <dbReference type="Proteomes" id="UP000193427"/>
    </source>
</evidence>
<dbReference type="GO" id="GO:0003723">
    <property type="term" value="F:RNA binding"/>
    <property type="evidence" value="ECO:0007669"/>
    <property type="project" value="InterPro"/>
</dbReference>
<dbReference type="RefSeq" id="WP_085752829.1">
    <property type="nucleotide sequence ID" value="NZ_BSPR01000020.1"/>
</dbReference>
<keyword evidence="3" id="KW-1133">Transmembrane helix</keyword>
<dbReference type="InterPro" id="IPR011006">
    <property type="entry name" value="CheY-like_superfamily"/>
</dbReference>
<dbReference type="SMART" id="SM01012">
    <property type="entry name" value="ANTAR"/>
    <property type="match status" value="1"/>
</dbReference>
<dbReference type="PROSITE" id="PS50921">
    <property type="entry name" value="ANTAR"/>
    <property type="match status" value="1"/>
</dbReference>
<name>A0A1W6LE76_9BURK</name>
<evidence type="ECO:0000256" key="2">
    <source>
        <dbReference type="ARBA" id="ARBA00022692"/>
    </source>
</evidence>
<dbReference type="OrthoDB" id="9782798at2"/>
<dbReference type="InterPro" id="IPR005561">
    <property type="entry name" value="ANTAR"/>
</dbReference>
<evidence type="ECO:0000313" key="5">
    <source>
        <dbReference type="EMBL" id="ARN22526.1"/>
    </source>
</evidence>
<evidence type="ECO:0000256" key="3">
    <source>
        <dbReference type="ARBA" id="ARBA00022989"/>
    </source>
</evidence>
<dbReference type="KEGG" id="rgu:A4W93_22890"/>
<sequence length="422" mass="45573">MSLVLLLLSSPGASLDPMREALRGVPDLVPIDGEGCRDLVRQVATHAPDQVVVAAPAADLAEALAGWGGEPPCPVSGVGEMPAGNLLARLMELGLAGWWPDPTALSAGLALDRLRWAREAAVRRELADVKSRFDERKWVDRAKGVLAAARGLDEDEAFRLLRGAAMQAKLKIGDVSRSVIEAATWAEALNQAGQLRMLSQRVVKLAAQHAAGVDVHRTRRLQQACEARAVELLSHLMALRPAGMPGDGPLAAVAATQEAWTMLADALAHRNVPGWLGHVDTLAEVLLSRAEALVETLEATAGRHALQVVNLCGRQRMLSQRLVKEALLAELLGDAERHTRLVPLQQRFESALAELEAAPLSNAEIREALQAARDEWLKLLHGLRSIDRGEGRLALSRASENLLEGFDRLTGLYEHSLHVLMS</sequence>
<keyword evidence="6" id="KW-1185">Reference proteome</keyword>
<organism evidence="5 6">
    <name type="scientific">Piscinibacter gummiphilus</name>
    <dbReference type="NCBI Taxonomy" id="946333"/>
    <lineage>
        <taxon>Bacteria</taxon>
        <taxon>Pseudomonadati</taxon>
        <taxon>Pseudomonadota</taxon>
        <taxon>Betaproteobacteria</taxon>
        <taxon>Burkholderiales</taxon>
        <taxon>Sphaerotilaceae</taxon>
        <taxon>Piscinibacter</taxon>
    </lineage>
</organism>
<dbReference type="SUPFAM" id="SSF52172">
    <property type="entry name" value="CheY-like"/>
    <property type="match status" value="1"/>
</dbReference>
<evidence type="ECO:0000256" key="4">
    <source>
        <dbReference type="ARBA" id="ARBA00023136"/>
    </source>
</evidence>
<dbReference type="GO" id="GO:0016020">
    <property type="term" value="C:membrane"/>
    <property type="evidence" value="ECO:0007669"/>
    <property type="project" value="UniProtKB-SubCell"/>
</dbReference>
<protein>
    <submittedName>
        <fullName evidence="5">Uncharacterized protein</fullName>
    </submittedName>
</protein>
<dbReference type="Gene3D" id="1.10.10.10">
    <property type="entry name" value="Winged helix-like DNA-binding domain superfamily/Winged helix DNA-binding domain"/>
    <property type="match status" value="1"/>
</dbReference>
<dbReference type="Proteomes" id="UP000193427">
    <property type="component" value="Chromosome"/>
</dbReference>
<evidence type="ECO:0000256" key="1">
    <source>
        <dbReference type="ARBA" id="ARBA00004141"/>
    </source>
</evidence>